<evidence type="ECO:0000259" key="2">
    <source>
        <dbReference type="Pfam" id="PF07811"/>
    </source>
</evidence>
<dbReference type="EMBL" id="BAABDQ010000073">
    <property type="protein sequence ID" value="GAA3624281.1"/>
    <property type="molecule type" value="Genomic_DNA"/>
</dbReference>
<keyword evidence="4" id="KW-1185">Reference proteome</keyword>
<sequence>MNERGSVTVEAILAIPAIVLVLLLAVAAGRITVASAAVEAAARDAARQASIARGAAAASRTAQASARESLAGQDVNCTTVTVKVDTKGFSRPVGTPAGVSATVSCTVPLADLAFPGLPGSVERHATFMSPLDPYRGRTIGSGRLPHPSLVVHSRYWRHEGDSVCTDGQSEIPSEARSHRMR</sequence>
<feature type="domain" description="TadE-like" evidence="2">
    <location>
        <begin position="5"/>
        <end position="47"/>
    </location>
</feature>
<evidence type="ECO:0000256" key="1">
    <source>
        <dbReference type="SAM" id="MobiDB-lite"/>
    </source>
</evidence>
<feature type="region of interest" description="Disordered" evidence="1">
    <location>
        <begin position="161"/>
        <end position="181"/>
    </location>
</feature>
<protein>
    <recommendedName>
        <fullName evidence="2">TadE-like domain-containing protein</fullName>
    </recommendedName>
</protein>
<dbReference type="RefSeq" id="WP_345580257.1">
    <property type="nucleotide sequence ID" value="NZ_BAABDQ010000073.1"/>
</dbReference>
<accession>A0ABP7A3M6</accession>
<organism evidence="3 4">
    <name type="scientific">Nonomuraea rosea</name>
    <dbReference type="NCBI Taxonomy" id="638574"/>
    <lineage>
        <taxon>Bacteria</taxon>
        <taxon>Bacillati</taxon>
        <taxon>Actinomycetota</taxon>
        <taxon>Actinomycetes</taxon>
        <taxon>Streptosporangiales</taxon>
        <taxon>Streptosporangiaceae</taxon>
        <taxon>Nonomuraea</taxon>
    </lineage>
</organism>
<gene>
    <name evidence="3" type="ORF">GCM10022419_132350</name>
</gene>
<comment type="caution">
    <text evidence="3">The sequence shown here is derived from an EMBL/GenBank/DDBJ whole genome shotgun (WGS) entry which is preliminary data.</text>
</comment>
<dbReference type="Proteomes" id="UP001500630">
    <property type="component" value="Unassembled WGS sequence"/>
</dbReference>
<reference evidence="4" key="1">
    <citation type="journal article" date="2019" name="Int. J. Syst. Evol. Microbiol.">
        <title>The Global Catalogue of Microorganisms (GCM) 10K type strain sequencing project: providing services to taxonomists for standard genome sequencing and annotation.</title>
        <authorList>
            <consortium name="The Broad Institute Genomics Platform"/>
            <consortium name="The Broad Institute Genome Sequencing Center for Infectious Disease"/>
            <person name="Wu L."/>
            <person name="Ma J."/>
        </authorList>
    </citation>
    <scope>NUCLEOTIDE SEQUENCE [LARGE SCALE GENOMIC DNA]</scope>
    <source>
        <strain evidence="4">JCM 17326</strain>
    </source>
</reference>
<evidence type="ECO:0000313" key="3">
    <source>
        <dbReference type="EMBL" id="GAA3624281.1"/>
    </source>
</evidence>
<proteinExistence type="predicted"/>
<dbReference type="Pfam" id="PF07811">
    <property type="entry name" value="TadE"/>
    <property type="match status" value="1"/>
</dbReference>
<dbReference type="InterPro" id="IPR012495">
    <property type="entry name" value="TadE-like_dom"/>
</dbReference>
<evidence type="ECO:0000313" key="4">
    <source>
        <dbReference type="Proteomes" id="UP001500630"/>
    </source>
</evidence>
<name>A0ABP7A3M6_9ACTN</name>